<feature type="chain" id="PRO_5043464187" description="Secreted protein" evidence="1">
    <location>
        <begin position="21"/>
        <end position="102"/>
    </location>
</feature>
<reference evidence="2" key="1">
    <citation type="submission" date="2020-06" db="EMBL/GenBank/DDBJ databases">
        <authorList>
            <person name="Li T."/>
            <person name="Hu X."/>
            <person name="Zhang T."/>
            <person name="Song X."/>
            <person name="Zhang H."/>
            <person name="Dai N."/>
            <person name="Sheng W."/>
            <person name="Hou X."/>
            <person name="Wei L."/>
        </authorList>
    </citation>
    <scope>NUCLEOTIDE SEQUENCE</scope>
    <source>
        <strain evidence="2">KEN1</strain>
        <tissue evidence="2">Leaf</tissue>
    </source>
</reference>
<keyword evidence="1" id="KW-0732">Signal</keyword>
<dbReference type="AlphaFoldDB" id="A0AAW2XP89"/>
<proteinExistence type="predicted"/>
<protein>
    <recommendedName>
        <fullName evidence="3">Secreted protein</fullName>
    </recommendedName>
</protein>
<sequence>MIAYAFFKCLKLLLLYPAFHEHIIYIYFHRASNQVFEHFVHQPLASIMLNRAQPAVKSTRRSIRGKGYGSFGQALLRSVKSVYIRHFLEAFGTITTFDSQFI</sequence>
<comment type="caution">
    <text evidence="2">The sequence shown here is derived from an EMBL/GenBank/DDBJ whole genome shotgun (WGS) entry which is preliminary data.</text>
</comment>
<evidence type="ECO:0000256" key="1">
    <source>
        <dbReference type="SAM" id="SignalP"/>
    </source>
</evidence>
<evidence type="ECO:0008006" key="3">
    <source>
        <dbReference type="Google" id="ProtNLM"/>
    </source>
</evidence>
<name>A0AAW2XP89_9LAMI</name>
<reference evidence="2" key="2">
    <citation type="journal article" date="2024" name="Plant">
        <title>Genomic evolution and insights into agronomic trait innovations of Sesamum species.</title>
        <authorList>
            <person name="Miao H."/>
            <person name="Wang L."/>
            <person name="Qu L."/>
            <person name="Liu H."/>
            <person name="Sun Y."/>
            <person name="Le M."/>
            <person name="Wang Q."/>
            <person name="Wei S."/>
            <person name="Zheng Y."/>
            <person name="Lin W."/>
            <person name="Duan Y."/>
            <person name="Cao H."/>
            <person name="Xiong S."/>
            <person name="Wang X."/>
            <person name="Wei L."/>
            <person name="Li C."/>
            <person name="Ma Q."/>
            <person name="Ju M."/>
            <person name="Zhao R."/>
            <person name="Li G."/>
            <person name="Mu C."/>
            <person name="Tian Q."/>
            <person name="Mei H."/>
            <person name="Zhang T."/>
            <person name="Gao T."/>
            <person name="Zhang H."/>
        </authorList>
    </citation>
    <scope>NUCLEOTIDE SEQUENCE</scope>
    <source>
        <strain evidence="2">KEN1</strain>
    </source>
</reference>
<evidence type="ECO:0000313" key="2">
    <source>
        <dbReference type="EMBL" id="KAL0454979.1"/>
    </source>
</evidence>
<gene>
    <name evidence="2" type="ORF">Slati_0837100</name>
</gene>
<organism evidence="2">
    <name type="scientific">Sesamum latifolium</name>
    <dbReference type="NCBI Taxonomy" id="2727402"/>
    <lineage>
        <taxon>Eukaryota</taxon>
        <taxon>Viridiplantae</taxon>
        <taxon>Streptophyta</taxon>
        <taxon>Embryophyta</taxon>
        <taxon>Tracheophyta</taxon>
        <taxon>Spermatophyta</taxon>
        <taxon>Magnoliopsida</taxon>
        <taxon>eudicotyledons</taxon>
        <taxon>Gunneridae</taxon>
        <taxon>Pentapetalae</taxon>
        <taxon>asterids</taxon>
        <taxon>lamiids</taxon>
        <taxon>Lamiales</taxon>
        <taxon>Pedaliaceae</taxon>
        <taxon>Sesamum</taxon>
    </lineage>
</organism>
<accession>A0AAW2XP89</accession>
<feature type="signal peptide" evidence="1">
    <location>
        <begin position="1"/>
        <end position="20"/>
    </location>
</feature>
<dbReference type="EMBL" id="JACGWN010000003">
    <property type="protein sequence ID" value="KAL0454979.1"/>
    <property type="molecule type" value="Genomic_DNA"/>
</dbReference>